<name>A0A6J5LVF5_9CAUD</name>
<organism evidence="1">
    <name type="scientific">uncultured Caudovirales phage</name>
    <dbReference type="NCBI Taxonomy" id="2100421"/>
    <lineage>
        <taxon>Viruses</taxon>
        <taxon>Duplodnaviria</taxon>
        <taxon>Heunggongvirae</taxon>
        <taxon>Uroviricota</taxon>
        <taxon>Caudoviricetes</taxon>
        <taxon>Peduoviridae</taxon>
        <taxon>Maltschvirus</taxon>
        <taxon>Maltschvirus maltsch</taxon>
    </lineage>
</organism>
<accession>A0A6J5LVF5</accession>
<dbReference type="EMBL" id="LR796328">
    <property type="protein sequence ID" value="CAB4136976.1"/>
    <property type="molecule type" value="Genomic_DNA"/>
</dbReference>
<protein>
    <submittedName>
        <fullName evidence="1">Uncharacterized protein</fullName>
    </submittedName>
</protein>
<reference evidence="1" key="1">
    <citation type="submission" date="2020-04" db="EMBL/GenBank/DDBJ databases">
        <authorList>
            <person name="Chiriac C."/>
            <person name="Salcher M."/>
            <person name="Ghai R."/>
            <person name="Kavagutti S V."/>
        </authorList>
    </citation>
    <scope>NUCLEOTIDE SEQUENCE</scope>
</reference>
<sequence>MADLALLQRALQSAQTNPYQRNPFIGFSQTQPTATSEYGRAAENIIKGLVGGYGFSQANEEVGQNLRALTEARRTGDYNAILGNPDTQDAASVFMLDDADRARQLDLYRQQKNVDNEAAVSRAVAELQLTNPRRFQQLQKMGVFGSPAGAPDMTPETAQVRQPTSPFKTLDDLYEEKVNQRLDMGIPAGEASESAMRALKPTMDMINRQYKDEESTRQAAQKLMDLGQNAMIGTNTAGYQGTGGKVAAGLAKFGSNFFSGLEDNAQGYSMFDKILPELVAARRPPGAFTEQEWEIIRKSGPSASNTEGTNRLMSQNILQAGKLMNDYADLLTTVREMGGDRTTADRLWAIHKSKYPLFTQREDGIIANDIPAPNVMELLPALQGGGQMQLPSAASASSAATKVINGVTYTKVPGGWVPAGQ</sequence>
<proteinExistence type="predicted"/>
<gene>
    <name evidence="1" type="ORF">UFOVP313_33</name>
</gene>
<evidence type="ECO:0000313" key="1">
    <source>
        <dbReference type="EMBL" id="CAB4136976.1"/>
    </source>
</evidence>